<evidence type="ECO:0000259" key="3">
    <source>
        <dbReference type="Pfam" id="PF02608"/>
    </source>
</evidence>
<name>K9H129_9PROT</name>
<dbReference type="Proteomes" id="UP000009881">
    <property type="component" value="Unassembled WGS sequence"/>
</dbReference>
<keyword evidence="5" id="KW-1185">Reference proteome</keyword>
<accession>K9H129</accession>
<dbReference type="InterPro" id="IPR006311">
    <property type="entry name" value="TAT_signal"/>
</dbReference>
<dbReference type="RefSeq" id="WP_009540184.1">
    <property type="nucleotide sequence ID" value="NZ_ANHY01000007.1"/>
</dbReference>
<protein>
    <submittedName>
        <fullName evidence="4">Bmp family protein</fullName>
    </submittedName>
</protein>
<dbReference type="OrthoDB" id="9781639at2"/>
<sequence>MKTKTWTLTRRAALSLAAGAMALSAAATMPGGAAVAQDDPLKVGFVYVGPVGDHGWTYQHDKGRQAVVEKFGDAVKTTYVESVPEGADAERVINQLAQSGHDLIFTTSFGFMNPTVKVAKRYPDVMFEHATGYKRADNVSTYAGRFYEGRYPIGVMAGRLTESDTIGYIAPFPIPEVVRGINAFTKGLHSVNPDASVKIIYVNSWYDPGKEREAAETLVAQGADILVQHTDSAAPMQLAEEKGLIAFGQASDMSQFGPNAQATAIVDDWSDYYIDRVQAVMDGTWESQDTWGGLNSGMVQLSDFGPKVPEDVAKEATQIVKDIESGDLVIFEGPIKDNAGEVRIAEGEAASEEDLLSMDWYIEGIDAQLPKN</sequence>
<feature type="signal peptide" evidence="2">
    <location>
        <begin position="1"/>
        <end position="27"/>
    </location>
</feature>
<proteinExistence type="predicted"/>
<organism evidence="4 5">
    <name type="scientific">Caenispirillum salinarum AK4</name>
    <dbReference type="NCBI Taxonomy" id="1238182"/>
    <lineage>
        <taxon>Bacteria</taxon>
        <taxon>Pseudomonadati</taxon>
        <taxon>Pseudomonadota</taxon>
        <taxon>Alphaproteobacteria</taxon>
        <taxon>Rhodospirillales</taxon>
        <taxon>Novispirillaceae</taxon>
        <taxon>Caenispirillum</taxon>
    </lineage>
</organism>
<evidence type="ECO:0000256" key="2">
    <source>
        <dbReference type="SAM" id="SignalP"/>
    </source>
</evidence>
<feature type="domain" description="ABC transporter substrate-binding protein PnrA-like" evidence="3">
    <location>
        <begin position="42"/>
        <end position="338"/>
    </location>
</feature>
<reference evidence="4 5" key="1">
    <citation type="journal article" date="2013" name="Genome Announc.">
        <title>Draft Genome Sequence of an Alphaproteobacterium, Caenispirillum salinarum AK4(T), Isolated from a Solar Saltern.</title>
        <authorList>
            <person name="Khatri I."/>
            <person name="Singh A."/>
            <person name="Korpole S."/>
            <person name="Pinnaka A.K."/>
            <person name="Subramanian S."/>
        </authorList>
    </citation>
    <scope>NUCLEOTIDE SEQUENCE [LARGE SCALE GENOMIC DNA]</scope>
    <source>
        <strain evidence="4 5">AK4</strain>
    </source>
</reference>
<dbReference type="InterPro" id="IPR003760">
    <property type="entry name" value="PnrA-like"/>
</dbReference>
<dbReference type="InterPro" id="IPR052910">
    <property type="entry name" value="ABC-Purine-Binding"/>
</dbReference>
<dbReference type="PATRIC" id="fig|1238182.3.peg.1738"/>
<dbReference type="InterPro" id="IPR028082">
    <property type="entry name" value="Peripla_BP_I"/>
</dbReference>
<dbReference type="eggNOG" id="COG1744">
    <property type="taxonomic scope" value="Bacteria"/>
</dbReference>
<evidence type="ECO:0000256" key="1">
    <source>
        <dbReference type="ARBA" id="ARBA00022729"/>
    </source>
</evidence>
<dbReference type="AlphaFoldDB" id="K9H129"/>
<dbReference type="PANTHER" id="PTHR43208:SF1">
    <property type="entry name" value="ABC TRANSPORTER SUBSTRATE-BINDING PROTEIN"/>
    <property type="match status" value="1"/>
</dbReference>
<evidence type="ECO:0000313" key="5">
    <source>
        <dbReference type="Proteomes" id="UP000009881"/>
    </source>
</evidence>
<dbReference type="Pfam" id="PF02608">
    <property type="entry name" value="Bmp"/>
    <property type="match status" value="1"/>
</dbReference>
<gene>
    <name evidence="4" type="ORF">C882_4076</name>
</gene>
<dbReference type="SUPFAM" id="SSF53822">
    <property type="entry name" value="Periplasmic binding protein-like I"/>
    <property type="match status" value="1"/>
</dbReference>
<feature type="chain" id="PRO_5003929772" evidence="2">
    <location>
        <begin position="28"/>
        <end position="372"/>
    </location>
</feature>
<comment type="caution">
    <text evidence="4">The sequence shown here is derived from an EMBL/GenBank/DDBJ whole genome shotgun (WGS) entry which is preliminary data.</text>
</comment>
<evidence type="ECO:0000313" key="4">
    <source>
        <dbReference type="EMBL" id="EKV30739.1"/>
    </source>
</evidence>
<dbReference type="STRING" id="1238182.C882_4076"/>
<dbReference type="CDD" id="cd19963">
    <property type="entry name" value="PBP1_BMP-like"/>
    <property type="match status" value="1"/>
</dbReference>
<dbReference type="GO" id="GO:0005886">
    <property type="term" value="C:plasma membrane"/>
    <property type="evidence" value="ECO:0007669"/>
    <property type="project" value="InterPro"/>
</dbReference>
<dbReference type="Gene3D" id="3.40.50.2300">
    <property type="match status" value="2"/>
</dbReference>
<dbReference type="PROSITE" id="PS51318">
    <property type="entry name" value="TAT"/>
    <property type="match status" value="1"/>
</dbReference>
<keyword evidence="1 2" id="KW-0732">Signal</keyword>
<dbReference type="PANTHER" id="PTHR43208">
    <property type="entry name" value="ABC TRANSPORTER SUBSTRATE-BINDING PROTEIN"/>
    <property type="match status" value="1"/>
</dbReference>
<dbReference type="EMBL" id="ANHY01000007">
    <property type="protein sequence ID" value="EKV30739.1"/>
    <property type="molecule type" value="Genomic_DNA"/>
</dbReference>